<comment type="caution">
    <text evidence="7">The sequence shown here is derived from an EMBL/GenBank/DDBJ whole genome shotgun (WGS) entry which is preliminary data.</text>
</comment>
<comment type="subunit">
    <text evidence="5">Part of the 50S ribosomal subunit; part of the 5S rRNA/L5/L18/L25 subcomplex. Contacts the 5S rRNA. Binds to the 5S rRNA independently of L5 and L18.</text>
</comment>
<dbReference type="CDD" id="cd00495">
    <property type="entry name" value="Ribosomal_L25_TL5_CTC"/>
    <property type="match status" value="1"/>
</dbReference>
<evidence type="ECO:0000256" key="2">
    <source>
        <dbReference type="ARBA" id="ARBA00022884"/>
    </source>
</evidence>
<organism evidence="7 8">
    <name type="scientific">Synechocystis salina LEGE 00031</name>
    <dbReference type="NCBI Taxonomy" id="1828736"/>
    <lineage>
        <taxon>Bacteria</taxon>
        <taxon>Bacillati</taxon>
        <taxon>Cyanobacteriota</taxon>
        <taxon>Cyanophyceae</taxon>
        <taxon>Synechococcales</taxon>
        <taxon>Merismopediaceae</taxon>
        <taxon>Synechocystis</taxon>
    </lineage>
</organism>
<evidence type="ECO:0000313" key="8">
    <source>
        <dbReference type="Proteomes" id="UP000658720"/>
    </source>
</evidence>
<dbReference type="SUPFAM" id="SSF50715">
    <property type="entry name" value="Ribosomal protein L25-like"/>
    <property type="match status" value="1"/>
</dbReference>
<name>A0ABR9VNM4_9SYNC</name>
<protein>
    <recommendedName>
        <fullName evidence="5">Large ribosomal subunit protein bL25</fullName>
    </recommendedName>
</protein>
<keyword evidence="8" id="KW-1185">Reference proteome</keyword>
<evidence type="ECO:0000256" key="4">
    <source>
        <dbReference type="ARBA" id="ARBA00023274"/>
    </source>
</evidence>
<dbReference type="InterPro" id="IPR020056">
    <property type="entry name" value="Rbsml_bL25/Gln-tRNA_synth_N"/>
</dbReference>
<evidence type="ECO:0000313" key="7">
    <source>
        <dbReference type="EMBL" id="MBE9252934.1"/>
    </source>
</evidence>
<dbReference type="GO" id="GO:0005840">
    <property type="term" value="C:ribosome"/>
    <property type="evidence" value="ECO:0007669"/>
    <property type="project" value="UniProtKB-KW"/>
</dbReference>
<comment type="function">
    <text evidence="5">This is one of the proteins that binds to the 5S RNA in the ribosome where it forms part of the central protuberance.</text>
</comment>
<evidence type="ECO:0000259" key="6">
    <source>
        <dbReference type="Pfam" id="PF01386"/>
    </source>
</evidence>
<dbReference type="InterPro" id="IPR020055">
    <property type="entry name" value="Ribosomal_bL25_short"/>
</dbReference>
<reference evidence="7 8" key="1">
    <citation type="submission" date="2020-10" db="EMBL/GenBank/DDBJ databases">
        <authorList>
            <person name="Castelo-Branco R."/>
            <person name="Eusebio N."/>
            <person name="Adriana R."/>
            <person name="Vieira A."/>
            <person name="Brugerolle De Fraissinette N."/>
            <person name="Rezende De Castro R."/>
            <person name="Schneider M.P."/>
            <person name="Vasconcelos V."/>
            <person name="Leao P.N."/>
        </authorList>
    </citation>
    <scope>NUCLEOTIDE SEQUENCE [LARGE SCALE GENOMIC DNA]</scope>
    <source>
        <strain evidence="7 8">LEGE 00031</strain>
    </source>
</reference>
<dbReference type="Proteomes" id="UP000658720">
    <property type="component" value="Unassembled WGS sequence"/>
</dbReference>
<keyword evidence="3 5" id="KW-0689">Ribosomal protein</keyword>
<keyword evidence="2 5" id="KW-0694">RNA-binding</keyword>
<dbReference type="RefSeq" id="WP_041425930.1">
    <property type="nucleotide sequence ID" value="NZ_JADEVV010000007.1"/>
</dbReference>
<dbReference type="EMBL" id="JADEVV010000007">
    <property type="protein sequence ID" value="MBE9252934.1"/>
    <property type="molecule type" value="Genomic_DNA"/>
</dbReference>
<dbReference type="Pfam" id="PF01386">
    <property type="entry name" value="Ribosomal_L25p"/>
    <property type="match status" value="1"/>
</dbReference>
<sequence>MALSIECQQRPEKVNPRALRREGLIPATLYGHNGAESISLVVDHKTAITMLRSVTVKETPIEVKIPHLSWEGEAVVQEIQCHPWRRNLYHLAFFAGKK</sequence>
<accession>A0ABR9VNM4</accession>
<keyword evidence="1 5" id="KW-0699">rRNA-binding</keyword>
<dbReference type="InterPro" id="IPR011035">
    <property type="entry name" value="Ribosomal_bL25/Gln-tRNA_synth"/>
</dbReference>
<gene>
    <name evidence="5 7" type="primary">rplY</name>
    <name evidence="7" type="ORF">IQ217_03490</name>
</gene>
<dbReference type="NCBIfam" id="NF004612">
    <property type="entry name" value="PRK05943.1"/>
    <property type="match status" value="1"/>
</dbReference>
<dbReference type="HAMAP" id="MF_01336">
    <property type="entry name" value="Ribosomal_bL25"/>
    <property type="match status" value="1"/>
</dbReference>
<evidence type="ECO:0000256" key="1">
    <source>
        <dbReference type="ARBA" id="ARBA00022730"/>
    </source>
</evidence>
<evidence type="ECO:0000256" key="5">
    <source>
        <dbReference type="HAMAP-Rule" id="MF_01336"/>
    </source>
</evidence>
<dbReference type="Gene3D" id="2.40.240.10">
    <property type="entry name" value="Ribosomal Protein L25, Chain P"/>
    <property type="match status" value="1"/>
</dbReference>
<dbReference type="InterPro" id="IPR029751">
    <property type="entry name" value="Ribosomal_L25_dom"/>
</dbReference>
<comment type="similarity">
    <text evidence="5">Belongs to the bacterial ribosomal protein bL25 family.</text>
</comment>
<keyword evidence="4 5" id="KW-0687">Ribonucleoprotein</keyword>
<proteinExistence type="inferred from homology"/>
<evidence type="ECO:0000256" key="3">
    <source>
        <dbReference type="ARBA" id="ARBA00022980"/>
    </source>
</evidence>
<feature type="domain" description="Large ribosomal subunit protein bL25 L25" evidence="6">
    <location>
        <begin position="5"/>
        <end position="93"/>
    </location>
</feature>